<dbReference type="InterPro" id="IPR002711">
    <property type="entry name" value="HNH"/>
</dbReference>
<name>A0ABP5CVD1_9MICO</name>
<accession>A0ABP5CVD1</accession>
<proteinExistence type="inferred from homology"/>
<evidence type="ECO:0000259" key="2">
    <source>
        <dbReference type="SMART" id="SM00507"/>
    </source>
</evidence>
<dbReference type="SMART" id="SM00507">
    <property type="entry name" value="HNHc"/>
    <property type="match status" value="1"/>
</dbReference>
<sequence length="463" mass="50652">MFYVWCMPGSPQFSDDPPPDDVGGAVDDTLMAPVPDAVDRIVEAETMMSVFAAQRFEWIEQMRRDALQDAQQHGPQLTGLIERSIRLELAAALAITESAAGRLIAHADALVNRYPAALTSLNGARMTERHAVELATALDAVVPDFRDQLIAPALALAEHEPLGTFRRKLRALIESVRSATLAERHEWAVQARRVVLEPSEDGMAWLHELLPAVEAHAIYGRLTATAKVLAARPDETRTLDQLRADVLGDILVDGVTDALPPEARGIHATAAVTVPVLALLGVDGEGRHSASVEGVGPIPLQRARELCGAADGWMRVLTHPETGVVLSVGRDRYRPPPELRRLVRWRAETCMAPGCNIPASRCEIDHTVAWDHGGTTALSNLHPLCKGHHTVKHHGRWSVEQVPDASGTLQWTSPTGRRYRVQPERRVPVFVRPDPDVPEPLRIVDQNPLPSARTASLQVLATR</sequence>
<comment type="caution">
    <text evidence="3">The sequence shown here is derived from an EMBL/GenBank/DDBJ whole genome shotgun (WGS) entry which is preliminary data.</text>
</comment>
<organism evidence="3 4">
    <name type="scientific">Microbacterium deminutum</name>
    <dbReference type="NCBI Taxonomy" id="344164"/>
    <lineage>
        <taxon>Bacteria</taxon>
        <taxon>Bacillati</taxon>
        <taxon>Actinomycetota</taxon>
        <taxon>Actinomycetes</taxon>
        <taxon>Micrococcales</taxon>
        <taxon>Microbacteriaceae</taxon>
        <taxon>Microbacterium</taxon>
    </lineage>
</organism>
<dbReference type="InterPro" id="IPR003615">
    <property type="entry name" value="HNH_nuc"/>
</dbReference>
<dbReference type="Pfam" id="PF01844">
    <property type="entry name" value="HNH"/>
    <property type="match status" value="1"/>
</dbReference>
<evidence type="ECO:0000256" key="1">
    <source>
        <dbReference type="ARBA" id="ARBA00023450"/>
    </source>
</evidence>
<comment type="similarity">
    <text evidence="1">Belongs to the Rv1128c/1148c/1588c/1702c/1945/3466 family.</text>
</comment>
<dbReference type="CDD" id="cd00085">
    <property type="entry name" value="HNHc"/>
    <property type="match status" value="1"/>
</dbReference>
<dbReference type="Gene3D" id="1.10.30.50">
    <property type="match status" value="1"/>
</dbReference>
<evidence type="ECO:0000313" key="4">
    <source>
        <dbReference type="Proteomes" id="UP001499933"/>
    </source>
</evidence>
<dbReference type="InterPro" id="IPR003870">
    <property type="entry name" value="DUF222"/>
</dbReference>
<evidence type="ECO:0000313" key="3">
    <source>
        <dbReference type="EMBL" id="GAA1969605.1"/>
    </source>
</evidence>
<keyword evidence="4" id="KW-1185">Reference proteome</keyword>
<dbReference type="Pfam" id="PF02720">
    <property type="entry name" value="DUF222"/>
    <property type="match status" value="1"/>
</dbReference>
<feature type="domain" description="HNH nuclease" evidence="2">
    <location>
        <begin position="338"/>
        <end position="390"/>
    </location>
</feature>
<reference evidence="4" key="1">
    <citation type="journal article" date="2019" name="Int. J. Syst. Evol. Microbiol.">
        <title>The Global Catalogue of Microorganisms (GCM) 10K type strain sequencing project: providing services to taxonomists for standard genome sequencing and annotation.</title>
        <authorList>
            <consortium name="The Broad Institute Genomics Platform"/>
            <consortium name="The Broad Institute Genome Sequencing Center for Infectious Disease"/>
            <person name="Wu L."/>
            <person name="Ma J."/>
        </authorList>
    </citation>
    <scope>NUCLEOTIDE SEQUENCE [LARGE SCALE GENOMIC DNA]</scope>
    <source>
        <strain evidence="4">JCM 14901</strain>
    </source>
</reference>
<dbReference type="EMBL" id="BAAAOG010000012">
    <property type="protein sequence ID" value="GAA1969605.1"/>
    <property type="molecule type" value="Genomic_DNA"/>
</dbReference>
<dbReference type="Proteomes" id="UP001499933">
    <property type="component" value="Unassembled WGS sequence"/>
</dbReference>
<gene>
    <name evidence="3" type="ORF">GCM10009776_35860</name>
</gene>
<protein>
    <recommendedName>
        <fullName evidence="2">HNH nuclease domain-containing protein</fullName>
    </recommendedName>
</protein>